<dbReference type="InterPro" id="IPR036291">
    <property type="entry name" value="NAD(P)-bd_dom_sf"/>
</dbReference>
<name>U6M9R9_EIMMA</name>
<evidence type="ECO:0000256" key="2">
    <source>
        <dbReference type="ARBA" id="ARBA00023002"/>
    </source>
</evidence>
<dbReference type="VEuPathDB" id="ToxoDB:EMWEY_00050390"/>
<dbReference type="EMBL" id="HG719634">
    <property type="protein sequence ID" value="CDJ58405.1"/>
    <property type="molecule type" value="Genomic_DNA"/>
</dbReference>
<organism evidence="3 4">
    <name type="scientific">Eimeria maxima</name>
    <name type="common">Coccidian parasite</name>
    <dbReference type="NCBI Taxonomy" id="5804"/>
    <lineage>
        <taxon>Eukaryota</taxon>
        <taxon>Sar</taxon>
        <taxon>Alveolata</taxon>
        <taxon>Apicomplexa</taxon>
        <taxon>Conoidasida</taxon>
        <taxon>Coccidia</taxon>
        <taxon>Eucoccidiorida</taxon>
        <taxon>Eimeriorina</taxon>
        <taxon>Eimeriidae</taxon>
        <taxon>Eimeria</taxon>
    </lineage>
</organism>
<accession>U6M9R9</accession>
<dbReference type="AlphaFoldDB" id="U6M9R9"/>
<keyword evidence="2" id="KW-0560">Oxidoreductase</keyword>
<dbReference type="RefSeq" id="XP_013335051.1">
    <property type="nucleotide sequence ID" value="XM_013479597.1"/>
</dbReference>
<dbReference type="GeneID" id="25339025"/>
<protein>
    <submittedName>
        <fullName evidence="3">3-ketoacyl-CoA reductase, putative</fullName>
    </submittedName>
</protein>
<evidence type="ECO:0000256" key="1">
    <source>
        <dbReference type="ARBA" id="ARBA00006484"/>
    </source>
</evidence>
<keyword evidence="4" id="KW-1185">Reference proteome</keyword>
<dbReference type="SUPFAM" id="SSF51735">
    <property type="entry name" value="NAD(P)-binding Rossmann-fold domains"/>
    <property type="match status" value="1"/>
</dbReference>
<dbReference type="Proteomes" id="UP000030763">
    <property type="component" value="Unassembled WGS sequence"/>
</dbReference>
<dbReference type="InterPro" id="IPR002347">
    <property type="entry name" value="SDR_fam"/>
</dbReference>
<evidence type="ECO:0000313" key="4">
    <source>
        <dbReference type="Proteomes" id="UP000030763"/>
    </source>
</evidence>
<comment type="similarity">
    <text evidence="1">Belongs to the short-chain dehydrogenases/reductases (SDR) family.</text>
</comment>
<evidence type="ECO:0000313" key="3">
    <source>
        <dbReference type="EMBL" id="CDJ58405.1"/>
    </source>
</evidence>
<reference evidence="3" key="1">
    <citation type="submission" date="2013-10" db="EMBL/GenBank/DDBJ databases">
        <title>Genomic analysis of the causative agents of coccidiosis in chickens.</title>
        <authorList>
            <person name="Reid A.J."/>
            <person name="Blake D."/>
            <person name="Billington K."/>
            <person name="Browne H."/>
            <person name="Dunn M."/>
            <person name="Hung S."/>
            <person name="Kawahara F."/>
            <person name="Miranda-Saavedra D."/>
            <person name="Mourier T."/>
            <person name="Nagra H."/>
            <person name="Otto T.D."/>
            <person name="Rawlings N."/>
            <person name="Sanchez A."/>
            <person name="Sanders M."/>
            <person name="Subramaniam C."/>
            <person name="Tay Y."/>
            <person name="Dear P."/>
            <person name="Doerig C."/>
            <person name="Gruber A."/>
            <person name="Parkinson J."/>
            <person name="Shirley M."/>
            <person name="Wan K.L."/>
            <person name="Berriman M."/>
            <person name="Tomley F."/>
            <person name="Pain A."/>
        </authorList>
    </citation>
    <scope>NUCLEOTIDE SEQUENCE [LARGE SCALE GENOMIC DNA]</scope>
    <source>
        <strain evidence="3">Weybridge</strain>
    </source>
</reference>
<proteinExistence type="inferred from homology"/>
<dbReference type="GO" id="GO:0016491">
    <property type="term" value="F:oxidoreductase activity"/>
    <property type="evidence" value="ECO:0007669"/>
    <property type="project" value="UniProtKB-KW"/>
</dbReference>
<dbReference type="PANTHER" id="PTHR43899">
    <property type="entry name" value="RH59310P"/>
    <property type="match status" value="1"/>
</dbReference>
<dbReference type="OrthoDB" id="354724at2759"/>
<reference evidence="3" key="2">
    <citation type="submission" date="2013-10" db="EMBL/GenBank/DDBJ databases">
        <authorList>
            <person name="Aslett M."/>
        </authorList>
    </citation>
    <scope>NUCLEOTIDE SEQUENCE [LARGE SCALE GENOMIC DNA]</scope>
    <source>
        <strain evidence="3">Weybridge</strain>
    </source>
</reference>
<sequence length="79" mass="8402">MYYDEVPLSLIEELIAVNVRSTLVVTRAVLPGMKKRRKGLVVCVGSGASVLPSDPLYAAYAATKGAAEAFCRSLQGLDT</sequence>
<dbReference type="Pfam" id="PF00106">
    <property type="entry name" value="adh_short"/>
    <property type="match status" value="1"/>
</dbReference>
<dbReference type="PANTHER" id="PTHR43899:SF13">
    <property type="entry name" value="RH59310P"/>
    <property type="match status" value="1"/>
</dbReference>
<gene>
    <name evidence="3" type="ORF">EMWEY_00050390</name>
</gene>
<dbReference type="Gene3D" id="3.40.50.720">
    <property type="entry name" value="NAD(P)-binding Rossmann-like Domain"/>
    <property type="match status" value="1"/>
</dbReference>
<dbReference type="InterPro" id="IPR051019">
    <property type="entry name" value="VLCFA-Steroid_DH"/>
</dbReference>